<dbReference type="InterPro" id="IPR045991">
    <property type="entry name" value="DUF5947"/>
</dbReference>
<evidence type="ECO:0000313" key="1">
    <source>
        <dbReference type="EMBL" id="MBJ7600333.1"/>
    </source>
</evidence>
<dbReference type="Pfam" id="PF19372">
    <property type="entry name" value="DUF5947"/>
    <property type="match status" value="1"/>
</dbReference>
<name>A0A934NAS9_9BACT</name>
<keyword evidence="2" id="KW-1185">Reference proteome</keyword>
<accession>A0A934NAS9</accession>
<reference evidence="1" key="1">
    <citation type="submission" date="2020-10" db="EMBL/GenBank/DDBJ databases">
        <title>Ca. Dormibacterota MAGs.</title>
        <authorList>
            <person name="Montgomery K."/>
        </authorList>
    </citation>
    <scope>NUCLEOTIDE SEQUENCE [LARGE SCALE GENOMIC DNA]</scope>
    <source>
        <strain evidence="1">SC8812_S17_10</strain>
    </source>
</reference>
<comment type="caution">
    <text evidence="1">The sequence shown here is derived from an EMBL/GenBank/DDBJ whole genome shotgun (WGS) entry which is preliminary data.</text>
</comment>
<sequence length="206" mass="22815">MPFASLRRLAQEAQAAEQCDLCSAVLREGHRHLMEPANRRLVCACDPCAILFSGQSERRYKMIPDRILYLAGFEMPDELWDSLLIPVNMAFFFKSTPEGRIVPLYPGPAGATESLLELESWKELEAANPILEKLEPDVEALLVNRVGSTRDHYLVPIDRGYQLVGLIRTGWRGLSGGTEVWRSINGFFAELRAAATTVGAPAIGDA</sequence>
<dbReference type="EMBL" id="JAEKNR010000198">
    <property type="protein sequence ID" value="MBJ7600333.1"/>
    <property type="molecule type" value="Genomic_DNA"/>
</dbReference>
<proteinExistence type="predicted"/>
<dbReference type="RefSeq" id="WP_338204111.1">
    <property type="nucleotide sequence ID" value="NZ_JAEKNR010000198.1"/>
</dbReference>
<dbReference type="Proteomes" id="UP000612893">
    <property type="component" value="Unassembled WGS sequence"/>
</dbReference>
<dbReference type="AlphaFoldDB" id="A0A934NAS9"/>
<evidence type="ECO:0000313" key="2">
    <source>
        <dbReference type="Proteomes" id="UP000612893"/>
    </source>
</evidence>
<gene>
    <name evidence="1" type="ORF">JF922_19945</name>
</gene>
<organism evidence="1 2">
    <name type="scientific">Candidatus Nephthysia bennettiae</name>
    <dbReference type="NCBI Taxonomy" id="3127016"/>
    <lineage>
        <taxon>Bacteria</taxon>
        <taxon>Bacillati</taxon>
        <taxon>Candidatus Dormiibacterota</taxon>
        <taxon>Candidatus Dormibacteria</taxon>
        <taxon>Candidatus Dormibacterales</taxon>
        <taxon>Candidatus Dormibacteraceae</taxon>
        <taxon>Candidatus Nephthysia</taxon>
    </lineage>
</organism>
<protein>
    <submittedName>
        <fullName evidence="1">Uncharacterized protein</fullName>
    </submittedName>
</protein>